<proteinExistence type="predicted"/>
<accession>A0A401YX98</accession>
<dbReference type="EMBL" id="BIFH01000031">
    <property type="protein sequence ID" value="GCD99228.1"/>
    <property type="molecule type" value="Genomic_DNA"/>
</dbReference>
<name>A0A401YX98_9ACTN</name>
<reference evidence="1 2" key="1">
    <citation type="submission" date="2018-12" db="EMBL/GenBank/DDBJ databases">
        <title>Draft genome sequence of Embleya hyalina NBRC 13850T.</title>
        <authorList>
            <person name="Komaki H."/>
            <person name="Hosoyama A."/>
            <person name="Kimura A."/>
            <person name="Ichikawa N."/>
            <person name="Tamura T."/>
        </authorList>
    </citation>
    <scope>NUCLEOTIDE SEQUENCE [LARGE SCALE GENOMIC DNA]</scope>
    <source>
        <strain evidence="1 2">NBRC 13850</strain>
    </source>
</reference>
<dbReference type="OrthoDB" id="4164081at2"/>
<comment type="caution">
    <text evidence="1">The sequence shown here is derived from an EMBL/GenBank/DDBJ whole genome shotgun (WGS) entry which is preliminary data.</text>
</comment>
<dbReference type="InterPro" id="IPR025459">
    <property type="entry name" value="DUF4279"/>
</dbReference>
<sequence>MSLTQYVYFAIASVDTTADEITRLLGVEPDEVTVRGSLTASPPVTPFCHCWKIRCCEPGLSVDEQIHQVIGRLRPRMEALTDLTTRLATEEGPGGTILQVERFFNRHDEKPSSSVDDTNLFGRRLDRAVVDFLAATGADLDVGEYDMTPSDD</sequence>
<organism evidence="1 2">
    <name type="scientific">Embleya hyalina</name>
    <dbReference type="NCBI Taxonomy" id="516124"/>
    <lineage>
        <taxon>Bacteria</taxon>
        <taxon>Bacillati</taxon>
        <taxon>Actinomycetota</taxon>
        <taxon>Actinomycetes</taxon>
        <taxon>Kitasatosporales</taxon>
        <taxon>Streptomycetaceae</taxon>
        <taxon>Embleya</taxon>
    </lineage>
</organism>
<evidence type="ECO:0000313" key="1">
    <source>
        <dbReference type="EMBL" id="GCD99228.1"/>
    </source>
</evidence>
<gene>
    <name evidence="1" type="ORF">EHYA_06942</name>
</gene>
<dbReference type="AlphaFoldDB" id="A0A401YX98"/>
<keyword evidence="2" id="KW-1185">Reference proteome</keyword>
<protein>
    <recommendedName>
        <fullName evidence="3">DUF4279 domain-containing protein</fullName>
    </recommendedName>
</protein>
<dbReference type="Pfam" id="PF14106">
    <property type="entry name" value="DUF4279"/>
    <property type="match status" value="1"/>
</dbReference>
<evidence type="ECO:0000313" key="2">
    <source>
        <dbReference type="Proteomes" id="UP000286931"/>
    </source>
</evidence>
<dbReference type="Proteomes" id="UP000286931">
    <property type="component" value="Unassembled WGS sequence"/>
</dbReference>
<evidence type="ECO:0008006" key="3">
    <source>
        <dbReference type="Google" id="ProtNLM"/>
    </source>
</evidence>